<sequence>PPTAEEISLKKVKNIVIALPAIIPDSDFALRGFRQMQYQ</sequence>
<organism evidence="1">
    <name type="scientific">marine sediment metagenome</name>
    <dbReference type="NCBI Taxonomy" id="412755"/>
    <lineage>
        <taxon>unclassified sequences</taxon>
        <taxon>metagenomes</taxon>
        <taxon>ecological metagenomes</taxon>
    </lineage>
</organism>
<dbReference type="AlphaFoldDB" id="X1M607"/>
<feature type="non-terminal residue" evidence="1">
    <location>
        <position position="1"/>
    </location>
</feature>
<protein>
    <submittedName>
        <fullName evidence="1">Uncharacterized protein</fullName>
    </submittedName>
</protein>
<comment type="caution">
    <text evidence="1">The sequence shown here is derived from an EMBL/GenBank/DDBJ whole genome shotgun (WGS) entry which is preliminary data.</text>
</comment>
<accession>X1M607</accession>
<gene>
    <name evidence="1" type="ORF">S06H3_15432</name>
</gene>
<reference evidence="1" key="1">
    <citation type="journal article" date="2014" name="Front. Microbiol.">
        <title>High frequency of phylogenetically diverse reductive dehalogenase-homologous genes in deep subseafloor sedimentary metagenomes.</title>
        <authorList>
            <person name="Kawai M."/>
            <person name="Futagami T."/>
            <person name="Toyoda A."/>
            <person name="Takaki Y."/>
            <person name="Nishi S."/>
            <person name="Hori S."/>
            <person name="Arai W."/>
            <person name="Tsubouchi T."/>
            <person name="Morono Y."/>
            <person name="Uchiyama I."/>
            <person name="Ito T."/>
            <person name="Fujiyama A."/>
            <person name="Inagaki F."/>
            <person name="Takami H."/>
        </authorList>
    </citation>
    <scope>NUCLEOTIDE SEQUENCE</scope>
    <source>
        <strain evidence="1">Expedition CK06-06</strain>
    </source>
</reference>
<name>X1M607_9ZZZZ</name>
<dbReference type="EMBL" id="BARV01007595">
    <property type="protein sequence ID" value="GAI10110.1"/>
    <property type="molecule type" value="Genomic_DNA"/>
</dbReference>
<proteinExistence type="predicted"/>
<evidence type="ECO:0000313" key="1">
    <source>
        <dbReference type="EMBL" id="GAI10110.1"/>
    </source>
</evidence>